<dbReference type="GO" id="GO:0008811">
    <property type="term" value="F:chloramphenicol O-acetyltransferase activity"/>
    <property type="evidence" value="ECO:0007669"/>
    <property type="project" value="InterPro"/>
</dbReference>
<evidence type="ECO:0000256" key="1">
    <source>
        <dbReference type="PIRSR" id="PIRSR000440-1"/>
    </source>
</evidence>
<name>A0A2T2YL18_9BACT</name>
<dbReference type="PANTHER" id="PTHR38474">
    <property type="entry name" value="SLR0299 PROTEIN"/>
    <property type="match status" value="1"/>
</dbReference>
<dbReference type="SMART" id="SM01059">
    <property type="entry name" value="CAT"/>
    <property type="match status" value="1"/>
</dbReference>
<comment type="caution">
    <text evidence="2">The sequence shown here is derived from an EMBL/GenBank/DDBJ whole genome shotgun (WGS) entry which is preliminary data.</text>
</comment>
<dbReference type="PANTHER" id="PTHR38474:SF1">
    <property type="entry name" value="SLR0299 PROTEIN"/>
    <property type="match status" value="1"/>
</dbReference>
<reference evidence="2 3" key="1">
    <citation type="submission" date="2018-03" db="EMBL/GenBank/DDBJ databases">
        <title>Adhaeribacter sp. HMF7605 Genome sequencing and assembly.</title>
        <authorList>
            <person name="Kang H."/>
            <person name="Kang J."/>
            <person name="Cha I."/>
            <person name="Kim H."/>
            <person name="Joh K."/>
        </authorList>
    </citation>
    <scope>NUCLEOTIDE SEQUENCE [LARGE SCALE GENOMIC DNA]</scope>
    <source>
        <strain evidence="2 3">HMF7605</strain>
    </source>
</reference>
<dbReference type="Proteomes" id="UP000240357">
    <property type="component" value="Unassembled WGS sequence"/>
</dbReference>
<dbReference type="InterPro" id="IPR001707">
    <property type="entry name" value="Cmp_AcTrfase"/>
</dbReference>
<proteinExistence type="predicted"/>
<evidence type="ECO:0000313" key="2">
    <source>
        <dbReference type="EMBL" id="PSR56201.1"/>
    </source>
</evidence>
<dbReference type="SUPFAM" id="SSF52777">
    <property type="entry name" value="CoA-dependent acyltransferases"/>
    <property type="match status" value="1"/>
</dbReference>
<keyword evidence="3" id="KW-1185">Reference proteome</keyword>
<feature type="active site" description="Proton acceptor" evidence="1">
    <location>
        <position position="188"/>
    </location>
</feature>
<accession>A0A2T2YL18</accession>
<organism evidence="2 3">
    <name type="scientific">Adhaeribacter arboris</name>
    <dbReference type="NCBI Taxonomy" id="2072846"/>
    <lineage>
        <taxon>Bacteria</taxon>
        <taxon>Pseudomonadati</taxon>
        <taxon>Bacteroidota</taxon>
        <taxon>Cytophagia</taxon>
        <taxon>Cytophagales</taxon>
        <taxon>Hymenobacteraceae</taxon>
        <taxon>Adhaeribacter</taxon>
    </lineage>
</organism>
<dbReference type="InterPro" id="IPR023213">
    <property type="entry name" value="CAT-like_dom_sf"/>
</dbReference>
<dbReference type="Gene3D" id="3.30.559.10">
    <property type="entry name" value="Chloramphenicol acetyltransferase-like domain"/>
    <property type="match status" value="1"/>
</dbReference>
<gene>
    <name evidence="2" type="ORF">AHMF7605_23190</name>
</gene>
<dbReference type="Pfam" id="PF00302">
    <property type="entry name" value="CAT"/>
    <property type="match status" value="1"/>
</dbReference>
<dbReference type="PIRSF" id="PIRSF000440">
    <property type="entry name" value="CAT"/>
    <property type="match status" value="1"/>
</dbReference>
<keyword evidence="2" id="KW-0808">Transferase</keyword>
<dbReference type="OrthoDB" id="9801766at2"/>
<dbReference type="EMBL" id="PYFT01000001">
    <property type="protein sequence ID" value="PSR56201.1"/>
    <property type="molecule type" value="Genomic_DNA"/>
</dbReference>
<protein>
    <submittedName>
        <fullName evidence="2">Chloramphenicol acetyltransferase</fullName>
    </submittedName>
</protein>
<sequence>MKKELALETWNRREHFQFFSQFEEPFFSLVVNVDCAKAYKNAKTQNLPFYLYYLYLSLTAANKMEAFRYRIEADKVVCYDAVHASPTVLRDDHTFGFSFLPYQPTFAAFLPLAHQEIQTVKAGSGLGLTENTSRVDVIHFSSIPWITFTALTHARSFTYKDSVPKISFGKYFWEQDKLWLPVSVTVHHGLMDGYHVGEYLATFQELLNQE</sequence>
<dbReference type="RefSeq" id="WP_106932379.1">
    <property type="nucleotide sequence ID" value="NZ_PYFT01000001.1"/>
</dbReference>
<evidence type="ECO:0000313" key="3">
    <source>
        <dbReference type="Proteomes" id="UP000240357"/>
    </source>
</evidence>
<dbReference type="AlphaFoldDB" id="A0A2T2YL18"/>